<organism evidence="1 2">
    <name type="scientific">Candidatus Rhodoblastus alkanivorans</name>
    <dbReference type="NCBI Taxonomy" id="2954117"/>
    <lineage>
        <taxon>Bacteria</taxon>
        <taxon>Pseudomonadati</taxon>
        <taxon>Pseudomonadota</taxon>
        <taxon>Alphaproteobacteria</taxon>
        <taxon>Hyphomicrobiales</taxon>
        <taxon>Rhodoblastaceae</taxon>
        <taxon>Rhodoblastus</taxon>
    </lineage>
</organism>
<dbReference type="RefSeq" id="WP_243066262.1">
    <property type="nucleotide sequence ID" value="NZ_JAIVFK010000014.1"/>
</dbReference>
<keyword evidence="2" id="KW-1185">Reference proteome</keyword>
<dbReference type="InterPro" id="IPR010626">
    <property type="entry name" value="DUF1217"/>
</dbReference>
<sequence length="265" mass="29041">MSTFTDYMTIANNLSRYQTMTAADPTVAQATKYFQANIGNIKTADDFVNNTRIFNYVMTAFGLSDMTYAKSLIKQVLEQGTSRSTALANTLNNPKILALAQAFNFSLYGDQTTQTTAATSDAVNQYVMQTLETNEGNQNPGVELALYFQQNASKITNGYSILADKNLLTVVQTTLGISSYTSAQNIDLQAQQFDRVLKYSDFQNPTKVFNFLERFTAQYDFNNPNASAAPSSSLVTTLFDASSSSSTSISVNLLMSMQNLKLGGL</sequence>
<evidence type="ECO:0000313" key="2">
    <source>
        <dbReference type="Proteomes" id="UP001139104"/>
    </source>
</evidence>
<name>A0ABS9Z4D7_9HYPH</name>
<accession>A0ABS9Z4D7</accession>
<dbReference type="EMBL" id="JAIVFP010000001">
    <property type="protein sequence ID" value="MCI4682235.1"/>
    <property type="molecule type" value="Genomic_DNA"/>
</dbReference>
<evidence type="ECO:0000313" key="1">
    <source>
        <dbReference type="EMBL" id="MCI4682235.1"/>
    </source>
</evidence>
<dbReference type="SUPFAM" id="SSF158837">
    <property type="entry name" value="AGR C 984p-like"/>
    <property type="match status" value="1"/>
</dbReference>
<dbReference type="InterPro" id="IPR023157">
    <property type="entry name" value="AGR-C-984p-like_sf"/>
</dbReference>
<dbReference type="Gene3D" id="1.10.3700.10">
    <property type="entry name" value="AGR C 984p-like"/>
    <property type="match status" value="1"/>
</dbReference>
<comment type="caution">
    <text evidence="1">The sequence shown here is derived from an EMBL/GenBank/DDBJ whole genome shotgun (WGS) entry which is preliminary data.</text>
</comment>
<dbReference type="Proteomes" id="UP001139104">
    <property type="component" value="Unassembled WGS sequence"/>
</dbReference>
<dbReference type="Pfam" id="PF06748">
    <property type="entry name" value="DUF1217"/>
    <property type="match status" value="1"/>
</dbReference>
<proteinExistence type="predicted"/>
<reference evidence="1" key="1">
    <citation type="journal article" date="2022" name="ISME J.">
        <title>Identification of active gaseous-alkane degraders at natural gas seeps.</title>
        <authorList>
            <person name="Farhan Ul Haque M."/>
            <person name="Hernandez M."/>
            <person name="Crombie A.T."/>
            <person name="Murrell J.C."/>
        </authorList>
    </citation>
    <scope>NUCLEOTIDE SEQUENCE</scope>
    <source>
        <strain evidence="1">PC2</strain>
    </source>
</reference>
<gene>
    <name evidence="1" type="ORF">K2U94_05555</name>
</gene>
<protein>
    <submittedName>
        <fullName evidence="1">DUF1217 domain-containing protein</fullName>
    </submittedName>
</protein>